<name>A0ACC2JV36_9PEZI</name>
<organism evidence="1 2">
    <name type="scientific">Lasiodiplodia mahajangana</name>
    <dbReference type="NCBI Taxonomy" id="1108764"/>
    <lineage>
        <taxon>Eukaryota</taxon>
        <taxon>Fungi</taxon>
        <taxon>Dikarya</taxon>
        <taxon>Ascomycota</taxon>
        <taxon>Pezizomycotina</taxon>
        <taxon>Dothideomycetes</taxon>
        <taxon>Dothideomycetes incertae sedis</taxon>
        <taxon>Botryosphaeriales</taxon>
        <taxon>Botryosphaeriaceae</taxon>
        <taxon>Lasiodiplodia</taxon>
    </lineage>
</organism>
<evidence type="ECO:0000313" key="2">
    <source>
        <dbReference type="Proteomes" id="UP001153332"/>
    </source>
</evidence>
<proteinExistence type="predicted"/>
<accession>A0ACC2JV36</accession>
<dbReference type="Proteomes" id="UP001153332">
    <property type="component" value="Unassembled WGS sequence"/>
</dbReference>
<protein>
    <submittedName>
        <fullName evidence="1">Uncharacterized protein</fullName>
    </submittedName>
</protein>
<dbReference type="EMBL" id="JAPUUL010000309">
    <property type="protein sequence ID" value="KAJ8131340.1"/>
    <property type="molecule type" value="Genomic_DNA"/>
</dbReference>
<comment type="caution">
    <text evidence="1">The sequence shown here is derived from an EMBL/GenBank/DDBJ whole genome shotgun (WGS) entry which is preliminary data.</text>
</comment>
<keyword evidence="2" id="KW-1185">Reference proteome</keyword>
<gene>
    <name evidence="1" type="ORF">O1611_g2285</name>
</gene>
<evidence type="ECO:0000313" key="1">
    <source>
        <dbReference type="EMBL" id="KAJ8131340.1"/>
    </source>
</evidence>
<reference evidence="1" key="1">
    <citation type="submission" date="2022-12" db="EMBL/GenBank/DDBJ databases">
        <title>Genome Sequence of Lasiodiplodia mahajangana.</title>
        <authorList>
            <person name="Buettner E."/>
        </authorList>
    </citation>
    <scope>NUCLEOTIDE SEQUENCE</scope>
    <source>
        <strain evidence="1">VT137</strain>
    </source>
</reference>
<sequence length="444" mass="49401">MPPAKKTRAVATGRVTKPIRKTQAPTRSALVEKTGNVQEGNTAKGKGKPDGDDTGALEDQDVEDKPRAARGRPKANKGRRVSEPEDEDELSQMPVETTVAEPVRRGRKPKMNAEVEIPETQPAELEIPETQEVDMGGVNTEEDERIDELPTYPRQVTSSVQRHQSRLLFSANRRQVSASDSELNDPALRRRIGELTRKHETLEAKYRDLREIGIQEAERNFDRFKKQTEERANTDKQLIAALKAQLAGETEIAKDAEQLRRQLEDSQKKVEELQGKLDGAHASLAEAKTEIKTLSTKLAAARSAEPVSVKIPGSAMKNGHVNNRHVANAAEAAAQLAHKKENLYGDLTGLLVCGVKRENDEEVFDCVQTGKNGTLHFKLAIGVDGSSDKFEDAQFMYMPQLDAARDEELIDTLPDYLTEEITFPRLHAAKFYSRVVKALTERIE</sequence>